<dbReference type="EMBL" id="BDCX01000001">
    <property type="protein sequence ID" value="GAT64673.1"/>
    <property type="molecule type" value="Genomic_DNA"/>
</dbReference>
<feature type="transmembrane region" description="Helical" evidence="1">
    <location>
        <begin position="120"/>
        <end position="146"/>
    </location>
</feature>
<sequence length="183" mass="18330">MSDSFDDIISAIQPGPKPSPGNLPGRAVQVLLVGCWLLVCLVPILLAVDGIELAAGKTGTPGTLTVVSCEALGQGRYDCKGSFTPDGGGAPVPVDASPDSEAGDVTRAQLTPEGDRAVKAGAAGVVAALTMPFLGVGGLGFLPYVIMYFLGVRRGRRAAVVVGFVVTALGTAGVVAGMVASYS</sequence>
<keyword evidence="3" id="KW-1185">Reference proteome</keyword>
<keyword evidence="1" id="KW-0472">Membrane</keyword>
<keyword evidence="1" id="KW-1133">Transmembrane helix</keyword>
<dbReference type="AlphaFoldDB" id="A0A161M728"/>
<organism evidence="2 3">
    <name type="scientific">Planomonospora sphaerica</name>
    <dbReference type="NCBI Taxonomy" id="161355"/>
    <lineage>
        <taxon>Bacteria</taxon>
        <taxon>Bacillati</taxon>
        <taxon>Actinomycetota</taxon>
        <taxon>Actinomycetes</taxon>
        <taxon>Streptosporangiales</taxon>
        <taxon>Streptosporangiaceae</taxon>
        <taxon>Planomonospora</taxon>
    </lineage>
</organism>
<comment type="caution">
    <text evidence="2">The sequence shown here is derived from an EMBL/GenBank/DDBJ whole genome shotgun (WGS) entry which is preliminary data.</text>
</comment>
<gene>
    <name evidence="2" type="ORF">PS9374_00304</name>
</gene>
<dbReference type="STRING" id="161355.PS9374_00304"/>
<keyword evidence="1" id="KW-0812">Transmembrane</keyword>
<dbReference type="RefSeq" id="WP_068894420.1">
    <property type="nucleotide sequence ID" value="NZ_BDCX01000001.1"/>
</dbReference>
<feature type="transmembrane region" description="Helical" evidence="1">
    <location>
        <begin position="27"/>
        <end position="48"/>
    </location>
</feature>
<proteinExistence type="predicted"/>
<accession>A0A161M728</accession>
<reference evidence="2 3" key="1">
    <citation type="journal article" date="2016" name="Genome Announc.">
        <title>Draft Genome Sequence of Planomonospora sphaerica JCM9374, a Rare Actinomycete.</title>
        <authorList>
            <person name="Dohra H."/>
            <person name="Suzuki T."/>
            <person name="Inoue Y."/>
            <person name="Kodani S."/>
        </authorList>
    </citation>
    <scope>NUCLEOTIDE SEQUENCE [LARGE SCALE GENOMIC DNA]</scope>
    <source>
        <strain evidence="2 3">JCM 9374</strain>
    </source>
</reference>
<evidence type="ECO:0000313" key="3">
    <source>
        <dbReference type="Proteomes" id="UP000077701"/>
    </source>
</evidence>
<protein>
    <submittedName>
        <fullName evidence="2">Uncharacterized protein</fullName>
    </submittedName>
</protein>
<reference evidence="3" key="2">
    <citation type="submission" date="2016-04" db="EMBL/GenBank/DDBJ databases">
        <title>Planomonospora sphaerica JCM9374 whole genome shotgun sequence.</title>
        <authorList>
            <person name="Suzuki T."/>
            <person name="Dohra H."/>
            <person name="Kodani S."/>
        </authorList>
    </citation>
    <scope>NUCLEOTIDE SEQUENCE [LARGE SCALE GENOMIC DNA]</scope>
    <source>
        <strain evidence="3">JCM 9374</strain>
    </source>
</reference>
<dbReference type="Proteomes" id="UP000077701">
    <property type="component" value="Unassembled WGS sequence"/>
</dbReference>
<evidence type="ECO:0000313" key="2">
    <source>
        <dbReference type="EMBL" id="GAT64673.1"/>
    </source>
</evidence>
<name>A0A161M728_9ACTN</name>
<feature type="transmembrane region" description="Helical" evidence="1">
    <location>
        <begin position="158"/>
        <end position="182"/>
    </location>
</feature>
<dbReference type="OrthoDB" id="3526581at2"/>
<evidence type="ECO:0000256" key="1">
    <source>
        <dbReference type="SAM" id="Phobius"/>
    </source>
</evidence>